<evidence type="ECO:0000256" key="3">
    <source>
        <dbReference type="ARBA" id="ARBA00022989"/>
    </source>
</evidence>
<dbReference type="EMBL" id="BSPO01000002">
    <property type="protein sequence ID" value="GLS83483.1"/>
    <property type="molecule type" value="Genomic_DNA"/>
</dbReference>
<dbReference type="Proteomes" id="UP001157439">
    <property type="component" value="Unassembled WGS sequence"/>
</dbReference>
<evidence type="ECO:0000313" key="9">
    <source>
        <dbReference type="Proteomes" id="UP001157439"/>
    </source>
</evidence>
<feature type="domain" description="Yip1" evidence="7">
    <location>
        <begin position="48"/>
        <end position="235"/>
    </location>
</feature>
<proteinExistence type="predicted"/>
<organism evidence="8 9">
    <name type="scientific">Paraferrimonas haliotis</name>
    <dbReference type="NCBI Taxonomy" id="2013866"/>
    <lineage>
        <taxon>Bacteria</taxon>
        <taxon>Pseudomonadati</taxon>
        <taxon>Pseudomonadota</taxon>
        <taxon>Gammaproteobacteria</taxon>
        <taxon>Alteromonadales</taxon>
        <taxon>Ferrimonadaceae</taxon>
        <taxon>Paraferrimonas</taxon>
    </lineage>
</organism>
<accession>A0AA37TPV6</accession>
<feature type="transmembrane region" description="Helical" evidence="6">
    <location>
        <begin position="219"/>
        <end position="240"/>
    </location>
</feature>
<keyword evidence="4 6" id="KW-0472">Membrane</keyword>
<dbReference type="InterPro" id="IPR006977">
    <property type="entry name" value="Yip1_dom"/>
</dbReference>
<dbReference type="GO" id="GO:0016020">
    <property type="term" value="C:membrane"/>
    <property type="evidence" value="ECO:0007669"/>
    <property type="project" value="UniProtKB-SubCell"/>
</dbReference>
<dbReference type="RefSeq" id="WP_158220662.1">
    <property type="nucleotide sequence ID" value="NZ_BSPO01000002.1"/>
</dbReference>
<reference evidence="8 9" key="1">
    <citation type="journal article" date="2014" name="Int. J. Syst. Evol. Microbiol.">
        <title>Complete genome sequence of Corynebacterium casei LMG S-19264T (=DSM 44701T), isolated from a smear-ripened cheese.</title>
        <authorList>
            <consortium name="US DOE Joint Genome Institute (JGI-PGF)"/>
            <person name="Walter F."/>
            <person name="Albersmeier A."/>
            <person name="Kalinowski J."/>
            <person name="Ruckert C."/>
        </authorList>
    </citation>
    <scope>NUCLEOTIDE SEQUENCE [LARGE SCALE GENOMIC DNA]</scope>
    <source>
        <strain evidence="8 9">NBRC 112785</strain>
    </source>
</reference>
<keyword evidence="9" id="KW-1185">Reference proteome</keyword>
<comment type="subcellular location">
    <subcellularLocation>
        <location evidence="1">Membrane</location>
        <topology evidence="1">Multi-pass membrane protein</topology>
    </subcellularLocation>
</comment>
<evidence type="ECO:0000259" key="7">
    <source>
        <dbReference type="Pfam" id="PF04893"/>
    </source>
</evidence>
<evidence type="ECO:0000256" key="5">
    <source>
        <dbReference type="SAM" id="MobiDB-lite"/>
    </source>
</evidence>
<evidence type="ECO:0000256" key="4">
    <source>
        <dbReference type="ARBA" id="ARBA00023136"/>
    </source>
</evidence>
<feature type="compositionally biased region" description="Polar residues" evidence="5">
    <location>
        <begin position="11"/>
        <end position="28"/>
    </location>
</feature>
<evidence type="ECO:0000256" key="6">
    <source>
        <dbReference type="SAM" id="Phobius"/>
    </source>
</evidence>
<gene>
    <name evidence="8" type="ORF">GCM10007894_14600</name>
</gene>
<dbReference type="Pfam" id="PF04893">
    <property type="entry name" value="Yip1"/>
    <property type="match status" value="1"/>
</dbReference>
<evidence type="ECO:0000313" key="8">
    <source>
        <dbReference type="EMBL" id="GLS83483.1"/>
    </source>
</evidence>
<feature type="transmembrane region" description="Helical" evidence="6">
    <location>
        <begin position="68"/>
        <end position="87"/>
    </location>
</feature>
<feature type="transmembrane region" description="Helical" evidence="6">
    <location>
        <begin position="180"/>
        <end position="207"/>
    </location>
</feature>
<name>A0AA37TPV6_9GAMM</name>
<keyword evidence="2 6" id="KW-0812">Transmembrane</keyword>
<protein>
    <submittedName>
        <fullName evidence="8">YIP1 family protein</fullName>
    </submittedName>
</protein>
<evidence type="ECO:0000256" key="2">
    <source>
        <dbReference type="ARBA" id="ARBA00022692"/>
    </source>
</evidence>
<keyword evidence="3 6" id="KW-1133">Transmembrane helix</keyword>
<dbReference type="AlphaFoldDB" id="A0AA37TPV6"/>
<feature type="transmembrane region" description="Helical" evidence="6">
    <location>
        <begin position="93"/>
        <end position="117"/>
    </location>
</feature>
<evidence type="ECO:0000256" key="1">
    <source>
        <dbReference type="ARBA" id="ARBA00004141"/>
    </source>
</evidence>
<sequence length="245" mass="26819">MKDEQSKLDLNPQSESSEMTNAQDSSLAQDQEQTHEQTQEQLRHPLTEIWFYPREAYRALAQHPLPKLNLTIAALAGVVQVLASGFMQEDGQFNSIMVLLFSALVGGSIGGIIGVYLSSFLFKFTGKLLGGSASYARLRDVFSWSSLPSLINLPFLLLFLVIMGNGYFDPKYFETHPGLIVTLLVAAWGLVSLVVSIWGLILMVVGISEVQNFSIWRAIANFVLSVLIIVVPIVIIAFAVGSAGL</sequence>
<comment type="caution">
    <text evidence="8">The sequence shown here is derived from an EMBL/GenBank/DDBJ whole genome shotgun (WGS) entry which is preliminary data.</text>
</comment>
<feature type="transmembrane region" description="Helical" evidence="6">
    <location>
        <begin position="147"/>
        <end position="168"/>
    </location>
</feature>
<feature type="region of interest" description="Disordered" evidence="5">
    <location>
        <begin position="1"/>
        <end position="39"/>
    </location>
</feature>